<gene>
    <name evidence="1" type="ORF">Tco_0925946</name>
</gene>
<dbReference type="EMBL" id="BQNB010015058">
    <property type="protein sequence ID" value="GJT35527.1"/>
    <property type="molecule type" value="Genomic_DNA"/>
</dbReference>
<name>A0ABQ5D9L6_9ASTR</name>
<accession>A0ABQ5D9L6</accession>
<sequence length="169" mass="18860">MAVEVSQTLEYKGSQLNAAAVIELENFTNWKRGSCATSLVLNLNLKISSKMVLLSLWQLVKGSLKDNGLEMRERLLIDEVGPHGTQYCMEDLEQAFVVYTSSRTDEAGSKQFTTIQGPRNFSEATNAWKDKPNFNWARAQSFIKKSVGIKRLHDDLEVTAAKVCVTAAK</sequence>
<evidence type="ECO:0000313" key="2">
    <source>
        <dbReference type="Proteomes" id="UP001151760"/>
    </source>
</evidence>
<proteinExistence type="predicted"/>
<dbReference type="Proteomes" id="UP001151760">
    <property type="component" value="Unassembled WGS sequence"/>
</dbReference>
<reference evidence="1" key="2">
    <citation type="submission" date="2022-01" db="EMBL/GenBank/DDBJ databases">
        <authorList>
            <person name="Yamashiro T."/>
            <person name="Shiraishi A."/>
            <person name="Satake H."/>
            <person name="Nakayama K."/>
        </authorList>
    </citation>
    <scope>NUCLEOTIDE SEQUENCE</scope>
</reference>
<protein>
    <recommendedName>
        <fullName evidence="3">DDE-1 domain-containing protein</fullName>
    </recommendedName>
</protein>
<evidence type="ECO:0008006" key="3">
    <source>
        <dbReference type="Google" id="ProtNLM"/>
    </source>
</evidence>
<comment type="caution">
    <text evidence="1">The sequence shown here is derived from an EMBL/GenBank/DDBJ whole genome shotgun (WGS) entry which is preliminary data.</text>
</comment>
<keyword evidence="2" id="KW-1185">Reference proteome</keyword>
<reference evidence="1" key="1">
    <citation type="journal article" date="2022" name="Int. J. Mol. Sci.">
        <title>Draft Genome of Tanacetum Coccineum: Genomic Comparison of Closely Related Tanacetum-Family Plants.</title>
        <authorList>
            <person name="Yamashiro T."/>
            <person name="Shiraishi A."/>
            <person name="Nakayama K."/>
            <person name="Satake H."/>
        </authorList>
    </citation>
    <scope>NUCLEOTIDE SEQUENCE</scope>
</reference>
<organism evidence="1 2">
    <name type="scientific">Tanacetum coccineum</name>
    <dbReference type="NCBI Taxonomy" id="301880"/>
    <lineage>
        <taxon>Eukaryota</taxon>
        <taxon>Viridiplantae</taxon>
        <taxon>Streptophyta</taxon>
        <taxon>Embryophyta</taxon>
        <taxon>Tracheophyta</taxon>
        <taxon>Spermatophyta</taxon>
        <taxon>Magnoliopsida</taxon>
        <taxon>eudicotyledons</taxon>
        <taxon>Gunneridae</taxon>
        <taxon>Pentapetalae</taxon>
        <taxon>asterids</taxon>
        <taxon>campanulids</taxon>
        <taxon>Asterales</taxon>
        <taxon>Asteraceae</taxon>
        <taxon>Asteroideae</taxon>
        <taxon>Anthemideae</taxon>
        <taxon>Anthemidinae</taxon>
        <taxon>Tanacetum</taxon>
    </lineage>
</organism>
<evidence type="ECO:0000313" key="1">
    <source>
        <dbReference type="EMBL" id="GJT35527.1"/>
    </source>
</evidence>